<feature type="transmembrane region" description="Helical" evidence="1">
    <location>
        <begin position="50"/>
        <end position="70"/>
    </location>
</feature>
<dbReference type="PANTHER" id="PTHR37314:SF5">
    <property type="entry name" value="SLR0142 PROTEIN"/>
    <property type="match status" value="1"/>
</dbReference>
<feature type="transmembrane region" description="Helical" evidence="1">
    <location>
        <begin position="111"/>
        <end position="127"/>
    </location>
</feature>
<reference evidence="2" key="1">
    <citation type="journal article" date="2014" name="Int. J. Syst. Evol. Microbiol.">
        <title>Complete genome sequence of Corynebacterium casei LMG S-19264T (=DSM 44701T), isolated from a smear-ripened cheese.</title>
        <authorList>
            <consortium name="US DOE Joint Genome Institute (JGI-PGF)"/>
            <person name="Walter F."/>
            <person name="Albersmeier A."/>
            <person name="Kalinowski J."/>
            <person name="Ruckert C."/>
        </authorList>
    </citation>
    <scope>NUCLEOTIDE SEQUENCE</scope>
    <source>
        <strain evidence="2">CCM 7897</strain>
    </source>
</reference>
<reference evidence="2" key="2">
    <citation type="submission" date="2020-09" db="EMBL/GenBank/DDBJ databases">
        <authorList>
            <person name="Sun Q."/>
            <person name="Sedlacek I."/>
        </authorList>
    </citation>
    <scope>NUCLEOTIDE SEQUENCE</scope>
    <source>
        <strain evidence="2">CCM 7897</strain>
    </source>
</reference>
<dbReference type="PANTHER" id="PTHR37314">
    <property type="entry name" value="SLR0142 PROTEIN"/>
    <property type="match status" value="1"/>
</dbReference>
<accession>A0A917BJU2</accession>
<name>A0A917BJU2_9HYPH</name>
<dbReference type="AlphaFoldDB" id="A0A917BJU2"/>
<feature type="transmembrane region" description="Helical" evidence="1">
    <location>
        <begin position="82"/>
        <end position="105"/>
    </location>
</feature>
<keyword evidence="1" id="KW-1133">Transmembrane helix</keyword>
<dbReference type="InterPro" id="IPR010699">
    <property type="entry name" value="DUF1275"/>
</dbReference>
<evidence type="ECO:0000256" key="1">
    <source>
        <dbReference type="SAM" id="Phobius"/>
    </source>
</evidence>
<keyword evidence="1" id="KW-0812">Transmembrane</keyword>
<sequence>MKLTLPVALSFNAGYVDTSGFLALQGLFTAHVTGNFVTFGAAMVHGTSGALTKLLALPVFCVVVIVSRLLGPALAARGLPDLRILMGLKVLLLAMAAALFIGVGPFPNSDAAPAMLAGMLLVAAMAIQNGIHRTHLTDAAPSTLMTGSTTQIMVDITDLMRGVAEPQRQAVHARLKKLAFNVVAFAIGCGIAALVYVLSGMWVFLLPPLVALAAFALPNATPVPAAKP</sequence>
<keyword evidence="1" id="KW-0472">Membrane</keyword>
<evidence type="ECO:0000313" key="3">
    <source>
        <dbReference type="Proteomes" id="UP000606044"/>
    </source>
</evidence>
<organism evidence="2 3">
    <name type="scientific">Azorhizobium oxalatiphilum</name>
    <dbReference type="NCBI Taxonomy" id="980631"/>
    <lineage>
        <taxon>Bacteria</taxon>
        <taxon>Pseudomonadati</taxon>
        <taxon>Pseudomonadota</taxon>
        <taxon>Alphaproteobacteria</taxon>
        <taxon>Hyphomicrobiales</taxon>
        <taxon>Xanthobacteraceae</taxon>
        <taxon>Azorhizobium</taxon>
    </lineage>
</organism>
<comment type="caution">
    <text evidence="2">The sequence shown here is derived from an EMBL/GenBank/DDBJ whole genome shotgun (WGS) entry which is preliminary data.</text>
</comment>
<dbReference type="Pfam" id="PF06912">
    <property type="entry name" value="DUF1275"/>
    <property type="match status" value="1"/>
</dbReference>
<dbReference type="Proteomes" id="UP000606044">
    <property type="component" value="Unassembled WGS sequence"/>
</dbReference>
<feature type="transmembrane region" description="Helical" evidence="1">
    <location>
        <begin position="178"/>
        <end position="198"/>
    </location>
</feature>
<feature type="transmembrane region" description="Helical" evidence="1">
    <location>
        <begin position="204"/>
        <end position="226"/>
    </location>
</feature>
<dbReference type="RefSeq" id="WP_188574751.1">
    <property type="nucleotide sequence ID" value="NZ_BMCT01000001.1"/>
</dbReference>
<evidence type="ECO:0000313" key="2">
    <source>
        <dbReference type="EMBL" id="GGF47104.1"/>
    </source>
</evidence>
<gene>
    <name evidence="2" type="ORF">GCM10007301_03110</name>
</gene>
<keyword evidence="3" id="KW-1185">Reference proteome</keyword>
<dbReference type="EMBL" id="BMCT01000001">
    <property type="protein sequence ID" value="GGF47104.1"/>
    <property type="molecule type" value="Genomic_DNA"/>
</dbReference>
<proteinExistence type="predicted"/>
<protein>
    <submittedName>
        <fullName evidence="2">Membrane protein</fullName>
    </submittedName>
</protein>